<keyword evidence="6" id="KW-0326">Glycosidase</keyword>
<keyword evidence="10" id="KW-1185">Reference proteome</keyword>
<dbReference type="EC" id="3.2.1.20" evidence="3"/>
<dbReference type="CDD" id="cd14752">
    <property type="entry name" value="GH31_N"/>
    <property type="match status" value="1"/>
</dbReference>
<dbReference type="Pfam" id="PF01055">
    <property type="entry name" value="Glyco_hydro_31_2nd"/>
    <property type="match status" value="2"/>
</dbReference>
<evidence type="ECO:0000256" key="1">
    <source>
        <dbReference type="ARBA" id="ARBA00001657"/>
    </source>
</evidence>
<evidence type="ECO:0000256" key="5">
    <source>
        <dbReference type="ARBA" id="ARBA00041343"/>
    </source>
</evidence>
<protein>
    <recommendedName>
        <fullName evidence="3">alpha-glucosidase</fullName>
        <ecNumber evidence="3">3.2.1.20</ecNumber>
    </recommendedName>
    <alternativeName>
        <fullName evidence="5">Maltase</fullName>
    </alternativeName>
</protein>
<dbReference type="Pfam" id="PF13802">
    <property type="entry name" value="Gal_mutarotas_2"/>
    <property type="match status" value="1"/>
</dbReference>
<evidence type="ECO:0000313" key="9">
    <source>
        <dbReference type="EMBL" id="KAJ5101840.1"/>
    </source>
</evidence>
<evidence type="ECO:0000256" key="4">
    <source>
        <dbReference type="ARBA" id="ARBA00023180"/>
    </source>
</evidence>
<dbReference type="EMBL" id="JAPMSZ010000005">
    <property type="protein sequence ID" value="KAJ5101840.1"/>
    <property type="molecule type" value="Genomic_DNA"/>
</dbReference>
<dbReference type="GO" id="GO:0004558">
    <property type="term" value="F:alpha-1,4-glucosidase activity"/>
    <property type="evidence" value="ECO:0007669"/>
    <property type="project" value="UniProtKB-EC"/>
</dbReference>
<dbReference type="AlphaFoldDB" id="A0A9W9FKM4"/>
<reference evidence="9" key="1">
    <citation type="submission" date="2022-11" db="EMBL/GenBank/DDBJ databases">
        <authorList>
            <person name="Petersen C."/>
        </authorList>
    </citation>
    <scope>NUCLEOTIDE SEQUENCE</scope>
    <source>
        <strain evidence="9">IBT 34128</strain>
    </source>
</reference>
<sequence length="434" mass="49071">MSSNRRMDLLPRSPSQAKACNVYGTDIHALNLTVEYQAADRLHVGIVPTHLDESNATHLEVLLDQLPELRVQVIRNWTGGVLFSTKGKKLVFENHFVEFSSSLPEKYNIYGLGESMRSFRRGNNYTQTFYNADTGDALDYNLYGTHPFYLETRYFKQDSTGKRIPRNAHGQDVLLRPDHITWRSIGGSIDLYFFAGPTQSEVTKSYQEVVDLPALQQCWTLGFHQCRWGYMSWQELDEVVSNYTKFQIPIETICGIETLKMLLVTSIRPVAISCSVFMTAVDTIYPTFERGNDTGSFLKNPDDSLYIGAVWPGYAVFPDWLSKGAEGWWTNEMVEYYKKVAFDGAWIDMSEISSFCTGNCGNKSLTFNLSHPPFSLPGEPESIVLDYPEGFSASNKTEAASVSAAEYEMHNLWGTGTLHATYKALSQIVHYLQV</sequence>
<comment type="catalytic activity">
    <reaction evidence="1">
        <text>Hydrolysis of terminal, non-reducing (1-&gt;4)-linked alpha-D-glucose residues with release of alpha-D-glucose.</text>
        <dbReference type="EC" id="3.2.1.20"/>
    </reaction>
</comment>
<proteinExistence type="inferred from homology"/>
<dbReference type="SUPFAM" id="SSF74650">
    <property type="entry name" value="Galactose mutarotase-like"/>
    <property type="match status" value="1"/>
</dbReference>
<organism evidence="9 10">
    <name type="scientific">Penicillium alfredii</name>
    <dbReference type="NCBI Taxonomy" id="1506179"/>
    <lineage>
        <taxon>Eukaryota</taxon>
        <taxon>Fungi</taxon>
        <taxon>Dikarya</taxon>
        <taxon>Ascomycota</taxon>
        <taxon>Pezizomycotina</taxon>
        <taxon>Eurotiomycetes</taxon>
        <taxon>Eurotiomycetidae</taxon>
        <taxon>Eurotiales</taxon>
        <taxon>Aspergillaceae</taxon>
        <taxon>Penicillium</taxon>
    </lineage>
</organism>
<keyword evidence="4" id="KW-0325">Glycoprotein</keyword>
<evidence type="ECO:0000256" key="6">
    <source>
        <dbReference type="RuleBase" id="RU361185"/>
    </source>
</evidence>
<evidence type="ECO:0000259" key="8">
    <source>
        <dbReference type="Pfam" id="PF13802"/>
    </source>
</evidence>
<comment type="similarity">
    <text evidence="2 6">Belongs to the glycosyl hydrolase 31 family.</text>
</comment>
<dbReference type="InterPro" id="IPR025887">
    <property type="entry name" value="Glyco_hydro_31_N_dom"/>
</dbReference>
<dbReference type="Gene3D" id="2.60.40.1760">
    <property type="entry name" value="glycosyl hydrolase (family 31)"/>
    <property type="match status" value="1"/>
</dbReference>
<evidence type="ECO:0000256" key="2">
    <source>
        <dbReference type="ARBA" id="ARBA00007806"/>
    </source>
</evidence>
<dbReference type="RefSeq" id="XP_056512671.1">
    <property type="nucleotide sequence ID" value="XM_056654644.1"/>
</dbReference>
<feature type="domain" description="Glycoside hydrolase family 31 TIM barrel" evidence="7">
    <location>
        <begin position="213"/>
        <end position="254"/>
    </location>
</feature>
<dbReference type="InterPro" id="IPR000322">
    <property type="entry name" value="Glyco_hydro_31_TIM"/>
</dbReference>
<dbReference type="GO" id="GO:0030246">
    <property type="term" value="F:carbohydrate binding"/>
    <property type="evidence" value="ECO:0007669"/>
    <property type="project" value="InterPro"/>
</dbReference>
<name>A0A9W9FKM4_9EURO</name>
<feature type="domain" description="Glycoside hydrolase family 31 N-terminal" evidence="8">
    <location>
        <begin position="87"/>
        <end position="153"/>
    </location>
</feature>
<comment type="caution">
    <text evidence="9">The sequence shown here is derived from an EMBL/GenBank/DDBJ whole genome shotgun (WGS) entry which is preliminary data.</text>
</comment>
<dbReference type="InterPro" id="IPR017853">
    <property type="entry name" value="GH"/>
</dbReference>
<dbReference type="GO" id="GO:0005975">
    <property type="term" value="P:carbohydrate metabolic process"/>
    <property type="evidence" value="ECO:0007669"/>
    <property type="project" value="InterPro"/>
</dbReference>
<dbReference type="PANTHER" id="PTHR22762">
    <property type="entry name" value="ALPHA-GLUCOSIDASE"/>
    <property type="match status" value="1"/>
</dbReference>
<accession>A0A9W9FKM4</accession>
<evidence type="ECO:0000259" key="7">
    <source>
        <dbReference type="Pfam" id="PF01055"/>
    </source>
</evidence>
<evidence type="ECO:0000313" key="10">
    <source>
        <dbReference type="Proteomes" id="UP001141434"/>
    </source>
</evidence>
<dbReference type="Gene3D" id="3.20.20.80">
    <property type="entry name" value="Glycosidases"/>
    <property type="match status" value="2"/>
</dbReference>
<gene>
    <name evidence="9" type="ORF">NUU61_004062</name>
</gene>
<keyword evidence="6" id="KW-0378">Hydrolase</keyword>
<feature type="domain" description="Glycoside hydrolase family 31 TIM barrel" evidence="7">
    <location>
        <begin position="279"/>
        <end position="427"/>
    </location>
</feature>
<dbReference type="PANTHER" id="PTHR22762:SF133">
    <property type="entry name" value="P-TYPE DOMAIN-CONTAINING PROTEIN"/>
    <property type="match status" value="1"/>
</dbReference>
<dbReference type="InterPro" id="IPR011013">
    <property type="entry name" value="Gal_mutarotase_sf_dom"/>
</dbReference>
<dbReference type="SUPFAM" id="SSF51445">
    <property type="entry name" value="(Trans)glycosidases"/>
    <property type="match status" value="1"/>
</dbReference>
<reference evidence="9" key="2">
    <citation type="journal article" date="2023" name="IMA Fungus">
        <title>Comparative genomic study of the Penicillium genus elucidates a diverse pangenome and 15 lateral gene transfer events.</title>
        <authorList>
            <person name="Petersen C."/>
            <person name="Sorensen T."/>
            <person name="Nielsen M.R."/>
            <person name="Sondergaard T.E."/>
            <person name="Sorensen J.L."/>
            <person name="Fitzpatrick D.A."/>
            <person name="Frisvad J.C."/>
            <person name="Nielsen K.L."/>
        </authorList>
    </citation>
    <scope>NUCLEOTIDE SEQUENCE</scope>
    <source>
        <strain evidence="9">IBT 34128</strain>
    </source>
</reference>
<dbReference type="OrthoDB" id="5839090at2759"/>
<dbReference type="GeneID" id="81393812"/>
<dbReference type="Proteomes" id="UP001141434">
    <property type="component" value="Unassembled WGS sequence"/>
</dbReference>
<evidence type="ECO:0000256" key="3">
    <source>
        <dbReference type="ARBA" id="ARBA00012741"/>
    </source>
</evidence>